<reference evidence="1" key="2">
    <citation type="submission" date="2020-09" db="EMBL/GenBank/DDBJ databases">
        <authorList>
            <person name="Sun Q."/>
            <person name="Ohkuma M."/>
        </authorList>
    </citation>
    <scope>NUCLEOTIDE SEQUENCE</scope>
    <source>
        <strain evidence="1">JCM 19831</strain>
    </source>
</reference>
<evidence type="ECO:0000313" key="2">
    <source>
        <dbReference type="Proteomes" id="UP000642070"/>
    </source>
</evidence>
<dbReference type="AlphaFoldDB" id="A0A917TVK2"/>
<comment type="caution">
    <text evidence="1">The sequence shown here is derived from an EMBL/GenBank/DDBJ whole genome shotgun (WGS) entry which is preliminary data.</text>
</comment>
<accession>A0A917TVK2</accession>
<reference evidence="1" key="1">
    <citation type="journal article" date="2014" name="Int. J. Syst. Evol. Microbiol.">
        <title>Complete genome sequence of Corynebacterium casei LMG S-19264T (=DSM 44701T), isolated from a smear-ripened cheese.</title>
        <authorList>
            <consortium name="US DOE Joint Genome Institute (JGI-PGF)"/>
            <person name="Walter F."/>
            <person name="Albersmeier A."/>
            <person name="Kalinowski J."/>
            <person name="Ruckert C."/>
        </authorList>
    </citation>
    <scope>NUCLEOTIDE SEQUENCE</scope>
    <source>
        <strain evidence="1">JCM 19831</strain>
    </source>
</reference>
<evidence type="ECO:0000313" key="1">
    <source>
        <dbReference type="EMBL" id="GGM40128.1"/>
    </source>
</evidence>
<dbReference type="EMBL" id="BMPI01000022">
    <property type="protein sequence ID" value="GGM40128.1"/>
    <property type="molecule type" value="Genomic_DNA"/>
</dbReference>
<keyword evidence="2" id="KW-1185">Reference proteome</keyword>
<proteinExistence type="predicted"/>
<gene>
    <name evidence="1" type="ORF">GCM10007977_046910</name>
</gene>
<sequence length="85" mass="9481">MRTSREHNAWCARDHRCGLREHRAEPILVDVPRFGSGSLTRIAGPTGRQYAEIRLQVLLPENEPSARVRLVSLLAAIPQILRSGG</sequence>
<protein>
    <submittedName>
        <fullName evidence="1">Uncharacterized protein</fullName>
    </submittedName>
</protein>
<name>A0A917TVK2_9ACTN</name>
<dbReference type="Proteomes" id="UP000642070">
    <property type="component" value="Unassembled WGS sequence"/>
</dbReference>
<organism evidence="1 2">
    <name type="scientific">Dactylosporangium sucinum</name>
    <dbReference type="NCBI Taxonomy" id="1424081"/>
    <lineage>
        <taxon>Bacteria</taxon>
        <taxon>Bacillati</taxon>
        <taxon>Actinomycetota</taxon>
        <taxon>Actinomycetes</taxon>
        <taxon>Micromonosporales</taxon>
        <taxon>Micromonosporaceae</taxon>
        <taxon>Dactylosporangium</taxon>
    </lineage>
</organism>